<dbReference type="InterPro" id="IPR045424">
    <property type="entry name" value="DUF6509"/>
</dbReference>
<dbReference type="EMBL" id="QWVS01000013">
    <property type="protein sequence ID" value="RID87113.1"/>
    <property type="molecule type" value="Genomic_DNA"/>
</dbReference>
<evidence type="ECO:0000313" key="1">
    <source>
        <dbReference type="EMBL" id="RID87113.1"/>
    </source>
</evidence>
<evidence type="ECO:0000313" key="2">
    <source>
        <dbReference type="Proteomes" id="UP000266016"/>
    </source>
</evidence>
<dbReference type="AlphaFoldDB" id="A0A398BIC6"/>
<reference evidence="1 2" key="1">
    <citation type="submission" date="2018-08" db="EMBL/GenBank/DDBJ databases">
        <title>Bacillus jemisoniae sp. nov., Bacillus chryseoplanitiae sp. nov., Bacillus resnikiae sp. nov., and Bacillus frankliniae sp. nov., isolated from Viking spacecraft and associated surfaces.</title>
        <authorList>
            <person name="Seuylemezian A."/>
            <person name="Vaishampayan P."/>
        </authorList>
    </citation>
    <scope>NUCLEOTIDE SEQUENCE [LARGE SCALE GENOMIC DNA]</scope>
    <source>
        <strain evidence="1 2">MA001</strain>
    </source>
</reference>
<name>A0A398BIC6_9BACI</name>
<organism evidence="1 2">
    <name type="scientific">Peribacillus asahii</name>
    <dbReference type="NCBI Taxonomy" id="228899"/>
    <lineage>
        <taxon>Bacteria</taxon>
        <taxon>Bacillati</taxon>
        <taxon>Bacillota</taxon>
        <taxon>Bacilli</taxon>
        <taxon>Bacillales</taxon>
        <taxon>Bacillaceae</taxon>
        <taxon>Peribacillus</taxon>
    </lineage>
</organism>
<gene>
    <name evidence="1" type="ORF">D1953_07315</name>
</gene>
<protein>
    <submittedName>
        <fullName evidence="1">Pullulanase</fullName>
    </submittedName>
</protein>
<proteinExistence type="predicted"/>
<dbReference type="Pfam" id="PF20119">
    <property type="entry name" value="DUF6509"/>
    <property type="match status" value="1"/>
</dbReference>
<comment type="caution">
    <text evidence="1">The sequence shown here is derived from an EMBL/GenBank/DDBJ whole genome shotgun (WGS) entry which is preliminary data.</text>
</comment>
<sequence length="97" mass="11302">MITITEYSVEKLKDPFGILTGERFEYVLDIEVPEDDELYTEGGLSIRLIYVVDGEEQTIKQYNIIAKANEEVLDFDLEEEELHMLLAFCKKHIEEAE</sequence>
<dbReference type="RefSeq" id="WP_119116507.1">
    <property type="nucleotide sequence ID" value="NZ_QWVS01000013.1"/>
</dbReference>
<keyword evidence="2" id="KW-1185">Reference proteome</keyword>
<accession>A0A398BIC6</accession>
<dbReference type="Proteomes" id="UP000266016">
    <property type="component" value="Unassembled WGS sequence"/>
</dbReference>